<dbReference type="Gene3D" id="3.30.450.20">
    <property type="entry name" value="PAS domain"/>
    <property type="match status" value="2"/>
</dbReference>
<dbReference type="RefSeq" id="WP_122015316.1">
    <property type="nucleotide sequence ID" value="NZ_CP033169.1"/>
</dbReference>
<reference evidence="7 8" key="1">
    <citation type="submission" date="2018-10" db="EMBL/GenBank/DDBJ databases">
        <authorList>
            <person name="Zhang X."/>
        </authorList>
    </citation>
    <scope>NUCLEOTIDE SEQUENCE [LARGE SCALE GENOMIC DNA]</scope>
    <source>
        <strain evidence="7 8">SK-G1</strain>
    </source>
</reference>
<dbReference type="SMART" id="SM00304">
    <property type="entry name" value="HAMP"/>
    <property type="match status" value="1"/>
</dbReference>
<dbReference type="SUPFAM" id="SSF55874">
    <property type="entry name" value="ATPase domain of HSP90 chaperone/DNA topoisomerase II/histidine kinase"/>
    <property type="match status" value="1"/>
</dbReference>
<evidence type="ECO:0000256" key="5">
    <source>
        <dbReference type="SAM" id="Phobius"/>
    </source>
</evidence>
<dbReference type="PANTHER" id="PTHR34220:SF7">
    <property type="entry name" value="SENSOR HISTIDINE KINASE YPDA"/>
    <property type="match status" value="1"/>
</dbReference>
<dbReference type="InterPro" id="IPR050640">
    <property type="entry name" value="Bact_2-comp_sensor_kinase"/>
</dbReference>
<evidence type="ECO:0000256" key="2">
    <source>
        <dbReference type="ARBA" id="ARBA00022553"/>
    </source>
</evidence>
<protein>
    <submittedName>
        <fullName evidence="7">Sensor histidine kinase</fullName>
    </submittedName>
</protein>
<dbReference type="Pfam" id="PF06580">
    <property type="entry name" value="His_kinase"/>
    <property type="match status" value="1"/>
</dbReference>
<dbReference type="Gene3D" id="1.10.287.130">
    <property type="match status" value="1"/>
</dbReference>
<sequence>MYKKENKNWGIFREVLNAPGIKVYYPESYMDYQGNTISLSIARSVFNKNNECMGFIFLDVYNSHIRDILNGLNSMVAQDIIIIDKNNYILYNSRVPTDEGSFLNAPYMADIKHGQGYFFKQFDKKPFLMAYSTSQLTGLTIIGITSMKTFFENTASITKMTVTVVIGVFFICILTAIFFANYIFKPIKQLVNAMKNVEAGDLSTRVCLHTWDEIQEVGESFNKMVIRIKELIETAVERQKRLRMAEIKALQAQINPHFIYNTLDTINWIARLYNVYDISNIVNEFGKLLRSTINNEDDLTTVRDNIAIINSYLSIEKIRYGNKFDVIIDVDENLYDYCIPKFLLQPLVENAVIHGLEKKMGKGSLTIRGYRDDRDMIFKIADDGAGMDQKDIEEILNSHPGKTRHSIGIYNVNKRLKLYFGESYGLEIHSQKGEGTTIIIRVPLNWKGETFLDKGCSC</sequence>
<evidence type="ECO:0000256" key="1">
    <source>
        <dbReference type="ARBA" id="ARBA00004370"/>
    </source>
</evidence>
<name>A0A3G2R7M0_9FIRM</name>
<feature type="transmembrane region" description="Helical" evidence="5">
    <location>
        <begin position="128"/>
        <end position="151"/>
    </location>
</feature>
<dbReference type="InterPro" id="IPR010559">
    <property type="entry name" value="Sig_transdc_His_kin_internal"/>
</dbReference>
<evidence type="ECO:0000256" key="3">
    <source>
        <dbReference type="ARBA" id="ARBA00022679"/>
    </source>
</evidence>
<dbReference type="InterPro" id="IPR036890">
    <property type="entry name" value="HATPase_C_sf"/>
</dbReference>
<dbReference type="Gene3D" id="3.30.565.10">
    <property type="entry name" value="Histidine kinase-like ATPase, C-terminal domain"/>
    <property type="match status" value="1"/>
</dbReference>
<keyword evidence="2" id="KW-0597">Phosphoprotein</keyword>
<evidence type="ECO:0000313" key="8">
    <source>
        <dbReference type="Proteomes" id="UP000280960"/>
    </source>
</evidence>
<dbReference type="Pfam" id="PF00672">
    <property type="entry name" value="HAMP"/>
    <property type="match status" value="1"/>
</dbReference>
<keyword evidence="5" id="KW-1133">Transmembrane helix</keyword>
<keyword evidence="8" id="KW-1185">Reference proteome</keyword>
<evidence type="ECO:0000256" key="4">
    <source>
        <dbReference type="ARBA" id="ARBA00022777"/>
    </source>
</evidence>
<dbReference type="Pfam" id="PF02518">
    <property type="entry name" value="HATPase_c"/>
    <property type="match status" value="1"/>
</dbReference>
<organism evidence="7 8">
    <name type="scientific">Biomaibacter acetigenes</name>
    <dbReference type="NCBI Taxonomy" id="2316383"/>
    <lineage>
        <taxon>Bacteria</taxon>
        <taxon>Bacillati</taxon>
        <taxon>Bacillota</taxon>
        <taxon>Clostridia</taxon>
        <taxon>Thermosediminibacterales</taxon>
        <taxon>Tepidanaerobacteraceae</taxon>
        <taxon>Biomaibacter</taxon>
    </lineage>
</organism>
<accession>A0A3G2R7M0</accession>
<dbReference type="PROSITE" id="PS50885">
    <property type="entry name" value="HAMP"/>
    <property type="match status" value="1"/>
</dbReference>
<keyword evidence="5" id="KW-0472">Membrane</keyword>
<keyword evidence="4 7" id="KW-0418">Kinase</keyword>
<keyword evidence="3" id="KW-0808">Transferase</keyword>
<evidence type="ECO:0000259" key="6">
    <source>
        <dbReference type="PROSITE" id="PS50885"/>
    </source>
</evidence>
<dbReference type="EMBL" id="CP033169">
    <property type="protein sequence ID" value="AYO31524.1"/>
    <property type="molecule type" value="Genomic_DNA"/>
</dbReference>
<gene>
    <name evidence="7" type="ORF">D2962_13775</name>
</gene>
<dbReference type="PANTHER" id="PTHR34220">
    <property type="entry name" value="SENSOR HISTIDINE KINASE YPDA"/>
    <property type="match status" value="1"/>
</dbReference>
<comment type="subcellular location">
    <subcellularLocation>
        <location evidence="1">Membrane</location>
    </subcellularLocation>
</comment>
<dbReference type="InterPro" id="IPR003594">
    <property type="entry name" value="HATPase_dom"/>
</dbReference>
<dbReference type="SUPFAM" id="SSF158472">
    <property type="entry name" value="HAMP domain-like"/>
    <property type="match status" value="1"/>
</dbReference>
<dbReference type="GO" id="GO:0000155">
    <property type="term" value="F:phosphorelay sensor kinase activity"/>
    <property type="evidence" value="ECO:0007669"/>
    <property type="project" value="InterPro"/>
</dbReference>
<dbReference type="InterPro" id="IPR003660">
    <property type="entry name" value="HAMP_dom"/>
</dbReference>
<dbReference type="SMART" id="SM00387">
    <property type="entry name" value="HATPase_c"/>
    <property type="match status" value="1"/>
</dbReference>
<dbReference type="KEGG" id="bacg:D2962_13775"/>
<keyword evidence="5" id="KW-0812">Transmembrane</keyword>
<dbReference type="GO" id="GO:0016020">
    <property type="term" value="C:membrane"/>
    <property type="evidence" value="ECO:0007669"/>
    <property type="project" value="UniProtKB-SubCell"/>
</dbReference>
<dbReference type="AlphaFoldDB" id="A0A3G2R7M0"/>
<proteinExistence type="predicted"/>
<evidence type="ECO:0000313" key="7">
    <source>
        <dbReference type="EMBL" id="AYO31524.1"/>
    </source>
</evidence>
<feature type="transmembrane region" description="Helical" evidence="5">
    <location>
        <begin position="163"/>
        <end position="184"/>
    </location>
</feature>
<dbReference type="Proteomes" id="UP000280960">
    <property type="component" value="Chromosome"/>
</dbReference>
<feature type="domain" description="HAMP" evidence="6">
    <location>
        <begin position="181"/>
        <end position="233"/>
    </location>
</feature>
<dbReference type="CDD" id="cd06225">
    <property type="entry name" value="HAMP"/>
    <property type="match status" value="1"/>
</dbReference>